<accession>A0A0D2EAD8</accession>
<proteinExistence type="predicted"/>
<dbReference type="AlphaFoldDB" id="A0A0D2EAD8"/>
<dbReference type="HOGENOM" id="CLU_1938186_0_0_1"/>
<keyword evidence="2" id="KW-1185">Reference proteome</keyword>
<evidence type="ECO:0000313" key="2">
    <source>
        <dbReference type="Proteomes" id="UP000054342"/>
    </source>
</evidence>
<gene>
    <name evidence="1" type="ORF">PV05_07964</name>
</gene>
<reference evidence="1 2" key="1">
    <citation type="submission" date="2015-01" db="EMBL/GenBank/DDBJ databases">
        <title>The Genome Sequence of Exophiala xenobiotica CBS118157.</title>
        <authorList>
            <consortium name="The Broad Institute Genomics Platform"/>
            <person name="Cuomo C."/>
            <person name="de Hoog S."/>
            <person name="Gorbushina A."/>
            <person name="Stielow B."/>
            <person name="Teixiera M."/>
            <person name="Abouelleil A."/>
            <person name="Chapman S.B."/>
            <person name="Priest M."/>
            <person name="Young S.K."/>
            <person name="Wortman J."/>
            <person name="Nusbaum C."/>
            <person name="Birren B."/>
        </authorList>
    </citation>
    <scope>NUCLEOTIDE SEQUENCE [LARGE SCALE GENOMIC DNA]</scope>
    <source>
        <strain evidence="1 2">CBS 118157</strain>
    </source>
</reference>
<dbReference type="RefSeq" id="XP_013312902.1">
    <property type="nucleotide sequence ID" value="XM_013457448.1"/>
</dbReference>
<dbReference type="Proteomes" id="UP000054342">
    <property type="component" value="Unassembled WGS sequence"/>
</dbReference>
<organism evidence="1 2">
    <name type="scientific">Exophiala xenobiotica</name>
    <dbReference type="NCBI Taxonomy" id="348802"/>
    <lineage>
        <taxon>Eukaryota</taxon>
        <taxon>Fungi</taxon>
        <taxon>Dikarya</taxon>
        <taxon>Ascomycota</taxon>
        <taxon>Pezizomycotina</taxon>
        <taxon>Eurotiomycetes</taxon>
        <taxon>Chaetothyriomycetidae</taxon>
        <taxon>Chaetothyriales</taxon>
        <taxon>Herpotrichiellaceae</taxon>
        <taxon>Exophiala</taxon>
    </lineage>
</organism>
<name>A0A0D2EAD8_9EURO</name>
<dbReference type="GeneID" id="25329872"/>
<protein>
    <submittedName>
        <fullName evidence="1">Uncharacterized protein</fullName>
    </submittedName>
</protein>
<dbReference type="EMBL" id="KN847321">
    <property type="protein sequence ID" value="KIW52318.1"/>
    <property type="molecule type" value="Genomic_DNA"/>
</dbReference>
<evidence type="ECO:0000313" key="1">
    <source>
        <dbReference type="EMBL" id="KIW52318.1"/>
    </source>
</evidence>
<sequence length="130" mass="14798">MITERFLICPWSAGVSLKICAFSSVMYVPAHGWRSRDARSRVGFMEGSLRPSDSLAGPVSGRGSQTHHTARPRPCWRCVCQRQRHDTLRTTDNRTLRPNIVTEHHMTVYAEYTAISDRARQDPNLEEGSR</sequence>